<dbReference type="Pfam" id="PF00480">
    <property type="entry name" value="ROK"/>
    <property type="match status" value="1"/>
</dbReference>
<comment type="similarity">
    <text evidence="1">Belongs to the ROK (NagC/XylR) family.</text>
</comment>
<dbReference type="InterPro" id="IPR043129">
    <property type="entry name" value="ATPase_NBD"/>
</dbReference>
<dbReference type="RefSeq" id="WP_307203684.1">
    <property type="nucleotide sequence ID" value="NZ_JAUSSU010000004.1"/>
</dbReference>
<gene>
    <name evidence="2" type="ORF">J2T15_002197</name>
</gene>
<reference evidence="2 3" key="1">
    <citation type="submission" date="2023-07" db="EMBL/GenBank/DDBJ databases">
        <title>Sorghum-associated microbial communities from plants grown in Nebraska, USA.</title>
        <authorList>
            <person name="Schachtman D."/>
        </authorList>
    </citation>
    <scope>NUCLEOTIDE SEQUENCE [LARGE SCALE GENOMIC DNA]</scope>
    <source>
        <strain evidence="2 3">CC482</strain>
    </source>
</reference>
<evidence type="ECO:0000313" key="3">
    <source>
        <dbReference type="Proteomes" id="UP001229346"/>
    </source>
</evidence>
<keyword evidence="2" id="KW-0808">Transferase</keyword>
<keyword evidence="3" id="KW-1185">Reference proteome</keyword>
<organism evidence="2 3">
    <name type="scientific">Paenibacillus harenae</name>
    <dbReference type="NCBI Taxonomy" id="306543"/>
    <lineage>
        <taxon>Bacteria</taxon>
        <taxon>Bacillati</taxon>
        <taxon>Bacillota</taxon>
        <taxon>Bacilli</taxon>
        <taxon>Bacillales</taxon>
        <taxon>Paenibacillaceae</taxon>
        <taxon>Paenibacillus</taxon>
    </lineage>
</organism>
<dbReference type="SUPFAM" id="SSF53067">
    <property type="entry name" value="Actin-like ATPase domain"/>
    <property type="match status" value="1"/>
</dbReference>
<comment type="caution">
    <text evidence="2">The sequence shown here is derived from an EMBL/GenBank/DDBJ whole genome shotgun (WGS) entry which is preliminary data.</text>
</comment>
<sequence length="321" mass="32639">MSYAVGVDIGGTKIHFAVVDEEGTITEQRIVPTGAAQGPEHVMQNVMDGISRLMAGGGVSIDGIGIGSAGQIDCRSGSVSFAVDTLPGWTGMPIKQIVERGFGLPTYVDNDVNVIAIAEKCFGSAKLFDHYVCLALGTGVGGAIVEAGKLLRGSSGGAGELGHLSVDFNGPRCSCGNYGCMELYASGPSIARLAREAGFKGGLQLSSSGEVTAKEVIAGWTEGDALAGKVMDTVIRALAAAIAGLIHAFNPQAVIIGGGVAEAGEPFFAALTEQTEARTSSSMRNDCRIMPASVGANAGVIGAAAQVWPFNTGAFGKRVAL</sequence>
<dbReference type="Proteomes" id="UP001229346">
    <property type="component" value="Unassembled WGS sequence"/>
</dbReference>
<dbReference type="PANTHER" id="PTHR18964:SF149">
    <property type="entry name" value="BIFUNCTIONAL UDP-N-ACETYLGLUCOSAMINE 2-EPIMERASE_N-ACETYLMANNOSAMINE KINASE"/>
    <property type="match status" value="1"/>
</dbReference>
<protein>
    <submittedName>
        <fullName evidence="2">Glucokinase</fullName>
        <ecNumber evidence="2">2.7.1.2</ecNumber>
    </submittedName>
</protein>
<dbReference type="PANTHER" id="PTHR18964">
    <property type="entry name" value="ROK (REPRESSOR, ORF, KINASE) FAMILY"/>
    <property type="match status" value="1"/>
</dbReference>
<dbReference type="Gene3D" id="3.30.420.40">
    <property type="match status" value="2"/>
</dbReference>
<dbReference type="EMBL" id="JAUSSU010000004">
    <property type="protein sequence ID" value="MDQ0112762.1"/>
    <property type="molecule type" value="Genomic_DNA"/>
</dbReference>
<evidence type="ECO:0000313" key="2">
    <source>
        <dbReference type="EMBL" id="MDQ0112762.1"/>
    </source>
</evidence>
<name>A0ABT9TZE9_PAEHA</name>
<accession>A0ABT9TZE9</accession>
<proteinExistence type="inferred from homology"/>
<dbReference type="InterPro" id="IPR049874">
    <property type="entry name" value="ROK_cs"/>
</dbReference>
<dbReference type="PROSITE" id="PS01125">
    <property type="entry name" value="ROK"/>
    <property type="match status" value="1"/>
</dbReference>
<dbReference type="EC" id="2.7.1.2" evidence="2"/>
<evidence type="ECO:0000256" key="1">
    <source>
        <dbReference type="ARBA" id="ARBA00006479"/>
    </source>
</evidence>
<dbReference type="CDD" id="cd24068">
    <property type="entry name" value="ASKHA_NBD_ROK_FnNanK-like"/>
    <property type="match status" value="1"/>
</dbReference>
<dbReference type="InterPro" id="IPR000600">
    <property type="entry name" value="ROK"/>
</dbReference>
<dbReference type="GO" id="GO:0004340">
    <property type="term" value="F:glucokinase activity"/>
    <property type="evidence" value="ECO:0007669"/>
    <property type="project" value="UniProtKB-EC"/>
</dbReference>